<dbReference type="AlphaFoldDB" id="A0A0F8YGQ2"/>
<proteinExistence type="predicted"/>
<comment type="caution">
    <text evidence="1">The sequence shown here is derived from an EMBL/GenBank/DDBJ whole genome shotgun (WGS) entry which is preliminary data.</text>
</comment>
<protein>
    <recommendedName>
        <fullName evidence="2">4Fe4S-binding SPASM domain-containing protein</fullName>
    </recommendedName>
</protein>
<evidence type="ECO:0008006" key="2">
    <source>
        <dbReference type="Google" id="ProtNLM"/>
    </source>
</evidence>
<reference evidence="1" key="1">
    <citation type="journal article" date="2015" name="Nature">
        <title>Complex archaea that bridge the gap between prokaryotes and eukaryotes.</title>
        <authorList>
            <person name="Spang A."/>
            <person name="Saw J.H."/>
            <person name="Jorgensen S.L."/>
            <person name="Zaremba-Niedzwiedzka K."/>
            <person name="Martijn J."/>
            <person name="Lind A.E."/>
            <person name="van Eijk R."/>
            <person name="Schleper C."/>
            <person name="Guy L."/>
            <person name="Ettema T.J."/>
        </authorList>
    </citation>
    <scope>NUCLEOTIDE SEQUENCE</scope>
</reference>
<gene>
    <name evidence="1" type="ORF">LCGC14_2821890</name>
</gene>
<name>A0A0F8YGQ2_9ZZZZ</name>
<dbReference type="EMBL" id="LAZR01053508">
    <property type="protein sequence ID" value="KKK80597.1"/>
    <property type="molecule type" value="Genomic_DNA"/>
</dbReference>
<evidence type="ECO:0000313" key="1">
    <source>
        <dbReference type="EMBL" id="KKK80597.1"/>
    </source>
</evidence>
<dbReference type="InterPro" id="IPR023885">
    <property type="entry name" value="4Fe4S-binding_SPASM_dom"/>
</dbReference>
<dbReference type="InterPro" id="IPR058240">
    <property type="entry name" value="rSAM_sf"/>
</dbReference>
<dbReference type="NCBIfam" id="TIGR04085">
    <property type="entry name" value="rSAM_more_4Fe4S"/>
    <property type="match status" value="1"/>
</dbReference>
<dbReference type="SUPFAM" id="SSF102114">
    <property type="entry name" value="Radical SAM enzymes"/>
    <property type="match status" value="1"/>
</dbReference>
<sequence>RGNDRAFQLAIGTLELCAELNIPRSIVTIGTEENLDERNIDGLFKIAAQFESNVRINILRPVKGCDLGPVKYETLKAILLHIIKHFHVVSMADPLVAALMGLSAVDPSGVGSFRILPDGDVTPSTFLTYHPWLATNIFVETVDIEKLHLLPAFRELAWAKTPASCDGCQLARKCQGGCKDRRIIWFNTLAERDPYCPLRHDGKLEWLGNGNLKVATIPAEGPLIHNGYLPTLIFRP</sequence>
<dbReference type="InterPro" id="IPR013785">
    <property type="entry name" value="Aldolase_TIM"/>
</dbReference>
<organism evidence="1">
    <name type="scientific">marine sediment metagenome</name>
    <dbReference type="NCBI Taxonomy" id="412755"/>
    <lineage>
        <taxon>unclassified sequences</taxon>
        <taxon>metagenomes</taxon>
        <taxon>ecological metagenomes</taxon>
    </lineage>
</organism>
<feature type="non-terminal residue" evidence="1">
    <location>
        <position position="1"/>
    </location>
</feature>
<dbReference type="Gene3D" id="3.20.20.70">
    <property type="entry name" value="Aldolase class I"/>
    <property type="match status" value="1"/>
</dbReference>
<accession>A0A0F8YGQ2</accession>